<dbReference type="RefSeq" id="WP_101353168.1">
    <property type="nucleotide sequence ID" value="NZ_PIQO01000003.1"/>
</dbReference>
<sequence length="82" mass="9816">MNHFDYNKCEDIIKLIEKHIEELKLVRNRIKRSINDSQYGKLTTKTKELESLLHDNDIKLMTLILLQEKMKEVIISKDKFQA</sequence>
<dbReference type="EMBL" id="PIQO01000003">
    <property type="protein sequence ID" value="PKR85796.1"/>
    <property type="molecule type" value="Genomic_DNA"/>
</dbReference>
<protein>
    <submittedName>
        <fullName evidence="1">Uncharacterized protein</fullName>
    </submittedName>
</protein>
<comment type="caution">
    <text evidence="1">The sequence shown here is derived from an EMBL/GenBank/DDBJ whole genome shotgun (WGS) entry which is preliminary data.</text>
</comment>
<evidence type="ECO:0000313" key="1">
    <source>
        <dbReference type="EMBL" id="PKR85796.1"/>
    </source>
</evidence>
<dbReference type="AlphaFoldDB" id="A0A2N3LMG5"/>
<accession>A0A2N3LMG5</accession>
<dbReference type="Proteomes" id="UP000233440">
    <property type="component" value="Unassembled WGS sequence"/>
</dbReference>
<keyword evidence="2" id="KW-1185">Reference proteome</keyword>
<evidence type="ECO:0000313" key="2">
    <source>
        <dbReference type="Proteomes" id="UP000233440"/>
    </source>
</evidence>
<gene>
    <name evidence="1" type="ORF">CWO92_05300</name>
</gene>
<name>A0A2N3LMG5_9BACI</name>
<reference evidence="1 2" key="1">
    <citation type="submission" date="2017-11" db="EMBL/GenBank/DDBJ databases">
        <title>Bacillus camelliae sp. nov., isolated from pu'er tea.</title>
        <authorList>
            <person name="Niu L."/>
        </authorList>
    </citation>
    <scope>NUCLEOTIDE SEQUENCE [LARGE SCALE GENOMIC DNA]</scope>
    <source>
        <strain evidence="1 2">7578-1</strain>
    </source>
</reference>
<proteinExistence type="predicted"/>
<organism evidence="1 2">
    <name type="scientific">Heyndrickxia camelliae</name>
    <dbReference type="NCBI Taxonomy" id="1707093"/>
    <lineage>
        <taxon>Bacteria</taxon>
        <taxon>Bacillati</taxon>
        <taxon>Bacillota</taxon>
        <taxon>Bacilli</taxon>
        <taxon>Bacillales</taxon>
        <taxon>Bacillaceae</taxon>
        <taxon>Heyndrickxia</taxon>
    </lineage>
</organism>